<protein>
    <submittedName>
        <fullName evidence="1">Integrase catalytic domain-containing protein</fullName>
    </submittedName>
</protein>
<dbReference type="SUPFAM" id="SSF53098">
    <property type="entry name" value="Ribonuclease H-like"/>
    <property type="match status" value="1"/>
</dbReference>
<proteinExistence type="predicted"/>
<name>A0A0K0EG05_STRER</name>
<dbReference type="InterPro" id="IPR012337">
    <property type="entry name" value="RNaseH-like_sf"/>
</dbReference>
<dbReference type="AlphaFoldDB" id="A0A0K0EG05"/>
<dbReference type="WBParaSite" id="SSTP_0000841300.1">
    <property type="protein sequence ID" value="SSTP_0000841300.1"/>
    <property type="gene ID" value="SSTP_0000841300"/>
</dbReference>
<dbReference type="Gene3D" id="3.30.420.10">
    <property type="entry name" value="Ribonuclease H-like superfamily/Ribonuclease H"/>
    <property type="match status" value="1"/>
</dbReference>
<sequence>MSSKILNYLDSCTICKRRNVVPKIDPPPQIVTADMPMHTVSADIMGSMNISNGHRYILNISDNASRYLWSISLRTQKTEEIISKITI</sequence>
<accession>A0A0K0EG05</accession>
<evidence type="ECO:0000313" key="1">
    <source>
        <dbReference type="WBParaSite" id="SSTP_0000841300.1"/>
    </source>
</evidence>
<dbReference type="GO" id="GO:0003676">
    <property type="term" value="F:nucleic acid binding"/>
    <property type="evidence" value="ECO:0007669"/>
    <property type="project" value="InterPro"/>
</dbReference>
<organism evidence="1">
    <name type="scientific">Strongyloides stercoralis</name>
    <name type="common">Threadworm</name>
    <dbReference type="NCBI Taxonomy" id="6248"/>
    <lineage>
        <taxon>Eukaryota</taxon>
        <taxon>Metazoa</taxon>
        <taxon>Ecdysozoa</taxon>
        <taxon>Nematoda</taxon>
        <taxon>Chromadorea</taxon>
        <taxon>Rhabditida</taxon>
        <taxon>Tylenchina</taxon>
        <taxon>Panagrolaimomorpha</taxon>
        <taxon>Strongyloidoidea</taxon>
        <taxon>Strongyloididae</taxon>
        <taxon>Strongyloides</taxon>
    </lineage>
</organism>
<dbReference type="InterPro" id="IPR036397">
    <property type="entry name" value="RNaseH_sf"/>
</dbReference>
<reference evidence="1" key="1">
    <citation type="submission" date="2015-08" db="UniProtKB">
        <authorList>
            <consortium name="WormBaseParasite"/>
        </authorList>
    </citation>
    <scope>IDENTIFICATION</scope>
</reference>